<organism evidence="1 2">
    <name type="scientific">Ruixingdingia sedimenti</name>
    <dbReference type="NCBI Taxonomy" id="3073604"/>
    <lineage>
        <taxon>Bacteria</taxon>
        <taxon>Pseudomonadati</taxon>
        <taxon>Pseudomonadota</taxon>
        <taxon>Alphaproteobacteria</taxon>
        <taxon>Rhodobacterales</taxon>
        <taxon>Paracoccaceae</taxon>
        <taxon>Ruixingdingia</taxon>
    </lineage>
</organism>
<evidence type="ECO:0000313" key="2">
    <source>
        <dbReference type="Proteomes" id="UP001247754"/>
    </source>
</evidence>
<evidence type="ECO:0000313" key="1">
    <source>
        <dbReference type="EMBL" id="MDR5654490.1"/>
    </source>
</evidence>
<dbReference type="Proteomes" id="UP001247754">
    <property type="component" value="Unassembled WGS sequence"/>
</dbReference>
<reference evidence="1 2" key="1">
    <citation type="submission" date="2023-09" db="EMBL/GenBank/DDBJ databases">
        <title>Xinfangfangia sedmenti sp. nov., isolated the sedment.</title>
        <authorList>
            <person name="Xu L."/>
        </authorList>
    </citation>
    <scope>NUCLEOTIDE SEQUENCE [LARGE SCALE GENOMIC DNA]</scope>
    <source>
        <strain evidence="1 2">LG-4</strain>
    </source>
</reference>
<comment type="caution">
    <text evidence="1">The sequence shown here is derived from an EMBL/GenBank/DDBJ whole genome shotgun (WGS) entry which is preliminary data.</text>
</comment>
<dbReference type="EMBL" id="JAVKPH010000027">
    <property type="protein sequence ID" value="MDR5654490.1"/>
    <property type="molecule type" value="Genomic_DNA"/>
</dbReference>
<protein>
    <recommendedName>
        <fullName evidence="3">DUF3303 domain-containing protein</fullName>
    </recommendedName>
</protein>
<proteinExistence type="predicted"/>
<accession>A0ABU1FC92</accession>
<keyword evidence="2" id="KW-1185">Reference proteome</keyword>
<dbReference type="RefSeq" id="WP_310458647.1">
    <property type="nucleotide sequence ID" value="NZ_JAVKPH010000027.1"/>
</dbReference>
<sequence>MSPKAFEKAVKKIGIGEWMDEYKGRYHHRGYGVLLESVPDYGRFIAGLSKDPAMAWLIVHDPHMDNLGDKLIASWDKALFTE</sequence>
<evidence type="ECO:0008006" key="3">
    <source>
        <dbReference type="Google" id="ProtNLM"/>
    </source>
</evidence>
<gene>
    <name evidence="1" type="ORF">RGD00_17905</name>
</gene>
<name>A0ABU1FC92_9RHOB</name>